<reference evidence="1 2" key="1">
    <citation type="journal article" date="2017" name="Mol. Plant">
        <title>The Genome of Medicinal Plant Macleaya cordata Provides New Insights into Benzylisoquinoline Alkaloids Metabolism.</title>
        <authorList>
            <person name="Liu X."/>
            <person name="Liu Y."/>
            <person name="Huang P."/>
            <person name="Ma Y."/>
            <person name="Qing Z."/>
            <person name="Tang Q."/>
            <person name="Cao H."/>
            <person name="Cheng P."/>
            <person name="Zheng Y."/>
            <person name="Yuan Z."/>
            <person name="Zhou Y."/>
            <person name="Liu J."/>
            <person name="Tang Z."/>
            <person name="Zhuo Y."/>
            <person name="Zhang Y."/>
            <person name="Yu L."/>
            <person name="Huang J."/>
            <person name="Yang P."/>
            <person name="Peng Q."/>
            <person name="Zhang J."/>
            <person name="Jiang W."/>
            <person name="Zhang Z."/>
            <person name="Lin K."/>
            <person name="Ro D.K."/>
            <person name="Chen X."/>
            <person name="Xiong X."/>
            <person name="Shang Y."/>
            <person name="Huang S."/>
            <person name="Zeng J."/>
        </authorList>
    </citation>
    <scope>NUCLEOTIDE SEQUENCE [LARGE SCALE GENOMIC DNA]</scope>
    <source>
        <strain evidence="2">cv. BLH2017</strain>
        <tissue evidence="1">Root</tissue>
    </source>
</reference>
<keyword evidence="2" id="KW-1185">Reference proteome</keyword>
<organism evidence="1 2">
    <name type="scientific">Macleaya cordata</name>
    <name type="common">Five-seeded plume-poppy</name>
    <name type="synonym">Bocconia cordata</name>
    <dbReference type="NCBI Taxonomy" id="56857"/>
    <lineage>
        <taxon>Eukaryota</taxon>
        <taxon>Viridiplantae</taxon>
        <taxon>Streptophyta</taxon>
        <taxon>Embryophyta</taxon>
        <taxon>Tracheophyta</taxon>
        <taxon>Spermatophyta</taxon>
        <taxon>Magnoliopsida</taxon>
        <taxon>Ranunculales</taxon>
        <taxon>Papaveraceae</taxon>
        <taxon>Papaveroideae</taxon>
        <taxon>Macleaya</taxon>
    </lineage>
</organism>
<name>A0A200QRL1_MACCD</name>
<proteinExistence type="predicted"/>
<protein>
    <submittedName>
        <fullName evidence="1">Uncharacterized protein</fullName>
    </submittedName>
</protein>
<dbReference type="InParanoid" id="A0A200QRL1"/>
<dbReference type="EMBL" id="MVGT01001242">
    <property type="protein sequence ID" value="OVA13083.1"/>
    <property type="molecule type" value="Genomic_DNA"/>
</dbReference>
<evidence type="ECO:0000313" key="2">
    <source>
        <dbReference type="Proteomes" id="UP000195402"/>
    </source>
</evidence>
<dbReference type="AlphaFoldDB" id="A0A200QRL1"/>
<dbReference type="Proteomes" id="UP000195402">
    <property type="component" value="Unassembled WGS sequence"/>
</dbReference>
<comment type="caution">
    <text evidence="1">The sequence shown here is derived from an EMBL/GenBank/DDBJ whole genome shotgun (WGS) entry which is preliminary data.</text>
</comment>
<dbReference type="InterPro" id="IPR036691">
    <property type="entry name" value="Endo/exonu/phosph_ase_sf"/>
</dbReference>
<gene>
    <name evidence="1" type="ORF">BVC80_8941g39</name>
</gene>
<sequence length="97" mass="11146">MEQCSQADILQICGSRNFDWITLPSNRASGGILILWHKDTIEVSSVLEANYSLTIECSNKIDHFHWYLTSIYGPNRPSLRQDLWLELDDVYAFARGP</sequence>
<dbReference type="SUPFAM" id="SSF56219">
    <property type="entry name" value="DNase I-like"/>
    <property type="match status" value="1"/>
</dbReference>
<accession>A0A200QRL1</accession>
<evidence type="ECO:0000313" key="1">
    <source>
        <dbReference type="EMBL" id="OVA13083.1"/>
    </source>
</evidence>